<proteinExistence type="predicted"/>
<name>J1K3E6_9HYPH</name>
<dbReference type="HOGENOM" id="CLU_077682_0_0_5"/>
<organism evidence="1 2">
    <name type="scientific">Bartonella tamiae Th239</name>
    <dbReference type="NCBI Taxonomy" id="1094558"/>
    <lineage>
        <taxon>Bacteria</taxon>
        <taxon>Pseudomonadati</taxon>
        <taxon>Pseudomonadota</taxon>
        <taxon>Alphaproteobacteria</taxon>
        <taxon>Hyphomicrobiales</taxon>
        <taxon>Bartonellaceae</taxon>
        <taxon>Bartonella</taxon>
    </lineage>
</organism>
<dbReference type="EMBL" id="AIMB01000001">
    <property type="protein sequence ID" value="EJF91650.1"/>
    <property type="molecule type" value="Genomic_DNA"/>
</dbReference>
<dbReference type="STRING" id="1094558.ME5_00029"/>
<protein>
    <recommendedName>
        <fullName evidence="3">Restriction endonuclease</fullName>
    </recommendedName>
</protein>
<dbReference type="Pfam" id="PF09556">
    <property type="entry name" value="RE_HaeIII"/>
    <property type="match status" value="1"/>
</dbReference>
<comment type="caution">
    <text evidence="1">The sequence shown here is derived from an EMBL/GenBank/DDBJ whole genome shotgun (WGS) entry which is preliminary data.</text>
</comment>
<keyword evidence="2" id="KW-1185">Reference proteome</keyword>
<dbReference type="eggNOG" id="ENOG50301PJ">
    <property type="taxonomic scope" value="Bacteria"/>
</dbReference>
<evidence type="ECO:0000313" key="1">
    <source>
        <dbReference type="EMBL" id="EJF91650.1"/>
    </source>
</evidence>
<accession>J1K3E6</accession>
<dbReference type="Proteomes" id="UP000008952">
    <property type="component" value="Unassembled WGS sequence"/>
</dbReference>
<dbReference type="AlphaFoldDB" id="J1K3E6"/>
<sequence>MQSQTGALLSQSHFSKIAEVSYGKMNEKTKKSFNKAADIAVTHILEKENMLISSSNDKRIVFNTDSAGKHGDVRDVLLYVGSKVLGVSCKHNHQALKHSRLSGKCNFIKVWGLDDNGCSVDYWNRVKPLFDKLATLRRISNKTMLWSDVVDKANEYYWPILDAWAEEIDKLCKQSKAKEAEVCKSIIAYLVGKHDFYKVICEGQKRVIIQGFNFNKTLATKRTKYPDSINAINNKNGGQYSKTVVFNHGYSVNFRIHSASSKIEPSLKFDINAIGLPVNEVYQQTFDIK</sequence>
<dbReference type="PATRIC" id="fig|1094558.3.peg.30"/>
<reference evidence="1 2" key="1">
    <citation type="submission" date="2012-03" db="EMBL/GenBank/DDBJ databases">
        <title>The Genome Sequence of Bartonella tamiae Th239.</title>
        <authorList>
            <consortium name="The Broad Institute Genome Sequencing Platform"/>
            <consortium name="The Broad Institute Genome Sequencing Center for Infectious Disease"/>
            <person name="Feldgarden M."/>
            <person name="Kirby J."/>
            <person name="Kosoy M."/>
            <person name="Birtles R."/>
            <person name="Probert W.S."/>
            <person name="Chiaraviglio L."/>
            <person name="Young S.K."/>
            <person name="Zeng Q."/>
            <person name="Gargeya S."/>
            <person name="Fitzgerald M."/>
            <person name="Haas B."/>
            <person name="Abouelleil A."/>
            <person name="Alvarado L."/>
            <person name="Arachchi H.M."/>
            <person name="Berlin A."/>
            <person name="Chapman S.B."/>
            <person name="Gearin G."/>
            <person name="Goldberg J."/>
            <person name="Griggs A."/>
            <person name="Gujja S."/>
            <person name="Hansen M."/>
            <person name="Heiman D."/>
            <person name="Howarth C."/>
            <person name="Larimer J."/>
            <person name="Lui A."/>
            <person name="MacDonald P.J.P."/>
            <person name="McCowen C."/>
            <person name="Montmayeur A."/>
            <person name="Murphy C."/>
            <person name="Neiman D."/>
            <person name="Pearson M."/>
            <person name="Priest M."/>
            <person name="Roberts A."/>
            <person name="Saif S."/>
            <person name="Shea T."/>
            <person name="Sisk P."/>
            <person name="Stolte C."/>
            <person name="Sykes S."/>
            <person name="Wortman J."/>
            <person name="Nusbaum C."/>
            <person name="Birren B."/>
        </authorList>
    </citation>
    <scope>NUCLEOTIDE SEQUENCE [LARGE SCALE GENOMIC DNA]</scope>
    <source>
        <strain evidence="1 2">Th239</strain>
    </source>
</reference>
<gene>
    <name evidence="1" type="ORF">ME5_00029</name>
</gene>
<evidence type="ECO:0000313" key="2">
    <source>
        <dbReference type="Proteomes" id="UP000008952"/>
    </source>
</evidence>
<evidence type="ECO:0008006" key="3">
    <source>
        <dbReference type="Google" id="ProtNLM"/>
    </source>
</evidence>
<dbReference type="InterPro" id="IPR019059">
    <property type="entry name" value="Restrct_endonuc_II_HaeIII"/>
</dbReference>